<evidence type="ECO:0000313" key="2">
    <source>
        <dbReference type="EMBL" id="OIJ95265.1"/>
    </source>
</evidence>
<feature type="transmembrane region" description="Helical" evidence="1">
    <location>
        <begin position="31"/>
        <end position="51"/>
    </location>
</feature>
<keyword evidence="3" id="KW-1185">Reference proteome</keyword>
<proteinExistence type="predicted"/>
<keyword evidence="1" id="KW-0812">Transmembrane</keyword>
<comment type="caution">
    <text evidence="2">The sequence shown here is derived from an EMBL/GenBank/DDBJ whole genome shotgun (WGS) entry which is preliminary data.</text>
</comment>
<feature type="transmembrane region" description="Helical" evidence="1">
    <location>
        <begin position="63"/>
        <end position="93"/>
    </location>
</feature>
<gene>
    <name evidence="2" type="ORF">BIV24_09640</name>
</gene>
<feature type="transmembrane region" description="Helical" evidence="1">
    <location>
        <begin position="6"/>
        <end position="24"/>
    </location>
</feature>
<name>A0A1S2PPF1_9ACTN</name>
<organism evidence="2 3">
    <name type="scientific">Streptomyces colonosanans</name>
    <dbReference type="NCBI Taxonomy" id="1428652"/>
    <lineage>
        <taxon>Bacteria</taxon>
        <taxon>Bacillati</taxon>
        <taxon>Actinomycetota</taxon>
        <taxon>Actinomycetes</taxon>
        <taxon>Kitasatosporales</taxon>
        <taxon>Streptomycetaceae</taxon>
        <taxon>Streptomyces</taxon>
    </lineage>
</organism>
<reference evidence="2 3" key="1">
    <citation type="submission" date="2016-10" db="EMBL/GenBank/DDBJ databases">
        <title>Genome sequence of Streptomyces sp. MUSC 93.</title>
        <authorList>
            <person name="Lee L.-H."/>
            <person name="Ser H.-L."/>
            <person name="Law J.W.-F."/>
        </authorList>
    </citation>
    <scope>NUCLEOTIDE SEQUENCE [LARGE SCALE GENOMIC DNA]</scope>
    <source>
        <strain evidence="2 3">MUSC 93</strain>
    </source>
</reference>
<evidence type="ECO:0000256" key="1">
    <source>
        <dbReference type="SAM" id="Phobius"/>
    </source>
</evidence>
<dbReference type="STRING" id="1428652.BIV24_09640"/>
<keyword evidence="1" id="KW-0472">Membrane</keyword>
<accession>A0A1S2PPF1</accession>
<dbReference type="AlphaFoldDB" id="A0A1S2PPF1"/>
<sequence length="112" mass="11410">MADERVLRLLPAILALLSVGEVLVRGGDLRGGFAAVLLLAPATTLPLFFVLGSERVARAGAALGLSAAGVLALVPFGALTVAGVVAQLSCGCWRKGSRTRRSPGACGSARRR</sequence>
<keyword evidence="1" id="KW-1133">Transmembrane helix</keyword>
<evidence type="ECO:0000313" key="3">
    <source>
        <dbReference type="Proteomes" id="UP000179935"/>
    </source>
</evidence>
<dbReference type="Proteomes" id="UP000179935">
    <property type="component" value="Unassembled WGS sequence"/>
</dbReference>
<dbReference type="EMBL" id="MLYP01000024">
    <property type="protein sequence ID" value="OIJ95265.1"/>
    <property type="molecule type" value="Genomic_DNA"/>
</dbReference>
<protein>
    <submittedName>
        <fullName evidence="2">Uncharacterized protein</fullName>
    </submittedName>
</protein>
<dbReference type="RefSeq" id="WP_071365797.1">
    <property type="nucleotide sequence ID" value="NZ_MLYP01000024.1"/>
</dbReference>